<protein>
    <submittedName>
        <fullName evidence="1">Uncharacterized protein</fullName>
    </submittedName>
</protein>
<accession>A0ABX4N071</accession>
<name>A0ABX4N071_9MICC</name>
<keyword evidence="2" id="KW-1185">Reference proteome</keyword>
<reference evidence="1 2" key="1">
    <citation type="submission" date="2017-11" db="EMBL/GenBank/DDBJ databases">
        <title>Sequencing the genomes of 1000 actinobacteria strains.</title>
        <authorList>
            <person name="Klenk H.-P."/>
        </authorList>
    </citation>
    <scope>NUCLEOTIDE SEQUENCE [LARGE SCALE GENOMIC DNA]</scope>
    <source>
        <strain evidence="1 2">DSM 12798</strain>
    </source>
</reference>
<sequence>MAVTRMIAETFPVVLSCRLESTAKRIMIAQPATIVP</sequence>
<gene>
    <name evidence="1" type="ORF">ATK23_2468</name>
</gene>
<evidence type="ECO:0000313" key="2">
    <source>
        <dbReference type="Proteomes" id="UP000229263"/>
    </source>
</evidence>
<comment type="caution">
    <text evidence="1">The sequence shown here is derived from an EMBL/GenBank/DDBJ whole genome shotgun (WGS) entry which is preliminary data.</text>
</comment>
<proteinExistence type="predicted"/>
<organism evidence="1 2">
    <name type="scientific">Glutamicibacter mysorens</name>
    <dbReference type="NCBI Taxonomy" id="257984"/>
    <lineage>
        <taxon>Bacteria</taxon>
        <taxon>Bacillati</taxon>
        <taxon>Actinomycetota</taxon>
        <taxon>Actinomycetes</taxon>
        <taxon>Micrococcales</taxon>
        <taxon>Micrococcaceae</taxon>
        <taxon>Glutamicibacter</taxon>
    </lineage>
</organism>
<dbReference type="Proteomes" id="UP000229263">
    <property type="component" value="Unassembled WGS sequence"/>
</dbReference>
<dbReference type="EMBL" id="PGEY01000001">
    <property type="protein sequence ID" value="PJJ45209.1"/>
    <property type="molecule type" value="Genomic_DNA"/>
</dbReference>
<evidence type="ECO:0000313" key="1">
    <source>
        <dbReference type="EMBL" id="PJJ45209.1"/>
    </source>
</evidence>